<dbReference type="GO" id="GO:0006309">
    <property type="term" value="P:apoptotic DNA fragmentation"/>
    <property type="evidence" value="ECO:0007669"/>
    <property type="project" value="InterPro"/>
</dbReference>
<evidence type="ECO:0000313" key="4">
    <source>
        <dbReference type="EMBL" id="CAI9734465.1"/>
    </source>
</evidence>
<sequence>MTLDYECPYKIRGIQEQKYGVSVNSLDTLISEGSKKLNMNADEVSVVLEEDGTLVDSSYFKALPPQTVFVLLKKDEKWPGITNNIQNIFRAISEHNLDLHDFLKPDDLEKLWKKETRDDKSCLELRSEDENWFAGVRESFKTKSEYMNYKAQSRVKKYYSDASAKLKKDVDQEVSEDIRELVNQLKNKLEKNSYQGTYFDRTALETERICNSDGLFECEGKFDESTCENSHMINPYSSRQNCLMFGMWDLDHIIEKTRVIIPMVLKAAKMKKTKQILSCDKIYNLLFTRHNLKLVFRECHSKKSRVSTLDWKTLCL</sequence>
<dbReference type="PANTHER" id="PTHR13067">
    <property type="entry name" value="CASPASE-ACTIVATED DNASE"/>
    <property type="match status" value="1"/>
</dbReference>
<protein>
    <submittedName>
        <fullName evidence="4">DNAation factor subunit beta-like</fullName>
    </submittedName>
</protein>
<dbReference type="GO" id="GO:0005634">
    <property type="term" value="C:nucleus"/>
    <property type="evidence" value="ECO:0007669"/>
    <property type="project" value="InterPro"/>
</dbReference>
<dbReference type="PANTHER" id="PTHR13067:SF2">
    <property type="entry name" value="CASPASE-ACTIVATED DNASE"/>
    <property type="match status" value="1"/>
</dbReference>
<dbReference type="EMBL" id="OX597829">
    <property type="protein sequence ID" value="CAI9734465.1"/>
    <property type="molecule type" value="Genomic_DNA"/>
</dbReference>
<dbReference type="SUPFAM" id="SSF54060">
    <property type="entry name" value="His-Me finger endonucleases"/>
    <property type="match status" value="1"/>
</dbReference>
<organism evidence="4 5">
    <name type="scientific">Octopus vulgaris</name>
    <name type="common">Common octopus</name>
    <dbReference type="NCBI Taxonomy" id="6645"/>
    <lineage>
        <taxon>Eukaryota</taxon>
        <taxon>Metazoa</taxon>
        <taxon>Spiralia</taxon>
        <taxon>Lophotrochozoa</taxon>
        <taxon>Mollusca</taxon>
        <taxon>Cephalopoda</taxon>
        <taxon>Coleoidea</taxon>
        <taxon>Octopodiformes</taxon>
        <taxon>Octopoda</taxon>
        <taxon>Incirrata</taxon>
        <taxon>Octopodidae</taxon>
        <taxon>Octopus</taxon>
    </lineage>
</organism>
<dbReference type="AlphaFoldDB" id="A0AA36FDP3"/>
<dbReference type="GO" id="GO:0005737">
    <property type="term" value="C:cytoplasm"/>
    <property type="evidence" value="ECO:0007669"/>
    <property type="project" value="InterPro"/>
</dbReference>
<keyword evidence="5" id="KW-1185">Reference proteome</keyword>
<dbReference type="SMART" id="SM00266">
    <property type="entry name" value="CAD"/>
    <property type="match status" value="1"/>
</dbReference>
<dbReference type="GO" id="GO:0016787">
    <property type="term" value="F:hydrolase activity"/>
    <property type="evidence" value="ECO:0007669"/>
    <property type="project" value="InterPro"/>
</dbReference>
<proteinExistence type="predicted"/>
<dbReference type="Pfam" id="PF09230">
    <property type="entry name" value="DFF40"/>
    <property type="match status" value="1"/>
</dbReference>
<dbReference type="InterPro" id="IPR003508">
    <property type="entry name" value="CIDE-N_dom"/>
</dbReference>
<feature type="domain" description="CIDE-N" evidence="3">
    <location>
        <begin position="5"/>
        <end position="80"/>
    </location>
</feature>
<evidence type="ECO:0000259" key="3">
    <source>
        <dbReference type="PROSITE" id="PS51135"/>
    </source>
</evidence>
<dbReference type="Gene3D" id="3.10.20.10">
    <property type="match status" value="1"/>
</dbReference>
<dbReference type="InterPro" id="IPR039729">
    <property type="entry name" value="DFF40"/>
</dbReference>
<dbReference type="InterPro" id="IPR015311">
    <property type="entry name" value="DFF40_C"/>
</dbReference>
<evidence type="ECO:0000256" key="2">
    <source>
        <dbReference type="PROSITE-ProRule" id="PRU00447"/>
    </source>
</evidence>
<evidence type="ECO:0000256" key="1">
    <source>
        <dbReference type="ARBA" id="ARBA00022703"/>
    </source>
</evidence>
<gene>
    <name evidence="4" type="ORF">OCTVUL_1B029326</name>
</gene>
<reference evidence="4" key="1">
    <citation type="submission" date="2023-08" db="EMBL/GenBank/DDBJ databases">
        <authorList>
            <person name="Alioto T."/>
            <person name="Alioto T."/>
            <person name="Gomez Garrido J."/>
        </authorList>
    </citation>
    <scope>NUCLEOTIDE SEQUENCE</scope>
</reference>
<name>A0AA36FDP3_OCTVU</name>
<evidence type="ECO:0000313" key="5">
    <source>
        <dbReference type="Proteomes" id="UP001162480"/>
    </source>
</evidence>
<dbReference type="Pfam" id="PF02017">
    <property type="entry name" value="CIDE-N"/>
    <property type="match status" value="1"/>
</dbReference>
<accession>A0AA36FDP3</accession>
<dbReference type="PROSITE" id="PS51135">
    <property type="entry name" value="CIDE_N"/>
    <property type="match status" value="1"/>
</dbReference>
<dbReference type="Proteomes" id="UP001162480">
    <property type="component" value="Chromosome 16"/>
</dbReference>
<dbReference type="GO" id="GO:0004520">
    <property type="term" value="F:DNA endonuclease activity"/>
    <property type="evidence" value="ECO:0007669"/>
    <property type="project" value="InterPro"/>
</dbReference>
<dbReference type="InterPro" id="IPR044925">
    <property type="entry name" value="His-Me_finger_sf"/>
</dbReference>
<keyword evidence="1 2" id="KW-0053">Apoptosis</keyword>
<dbReference type="SUPFAM" id="SSF54277">
    <property type="entry name" value="CAD &amp; PB1 domains"/>
    <property type="match status" value="1"/>
</dbReference>